<dbReference type="InterPro" id="IPR006162">
    <property type="entry name" value="Ppantetheine_attach_site"/>
</dbReference>
<dbReference type="InterPro" id="IPR023213">
    <property type="entry name" value="CAT-like_dom_sf"/>
</dbReference>
<dbReference type="SUPFAM" id="SSF53474">
    <property type="entry name" value="alpha/beta-Hydrolases"/>
    <property type="match status" value="1"/>
</dbReference>
<evidence type="ECO:0000256" key="4">
    <source>
        <dbReference type="ARBA" id="ARBA00022553"/>
    </source>
</evidence>
<evidence type="ECO:0000313" key="8">
    <source>
        <dbReference type="EMBL" id="CUP97806.1"/>
    </source>
</evidence>
<dbReference type="GO" id="GO:0005737">
    <property type="term" value="C:cytoplasm"/>
    <property type="evidence" value="ECO:0007669"/>
    <property type="project" value="TreeGrafter"/>
</dbReference>
<dbReference type="Proteomes" id="UP000095712">
    <property type="component" value="Unassembled WGS sequence"/>
</dbReference>
<dbReference type="InterPro" id="IPR001031">
    <property type="entry name" value="Thioesterase"/>
</dbReference>
<dbReference type="Gene3D" id="1.10.10.1830">
    <property type="entry name" value="Non-ribosomal peptide synthase, adenylation domain"/>
    <property type="match status" value="1"/>
</dbReference>
<dbReference type="Pfam" id="PF13489">
    <property type="entry name" value="Methyltransf_23"/>
    <property type="match status" value="1"/>
</dbReference>
<dbReference type="InterPro" id="IPR020845">
    <property type="entry name" value="AMP-binding_CS"/>
</dbReference>
<evidence type="ECO:0000256" key="3">
    <source>
        <dbReference type="ARBA" id="ARBA00022450"/>
    </source>
</evidence>
<dbReference type="InterPro" id="IPR000873">
    <property type="entry name" value="AMP-dep_synth/lig_dom"/>
</dbReference>
<dbReference type="EMBL" id="CZAW01000052">
    <property type="protein sequence ID" value="CUP97806.1"/>
    <property type="molecule type" value="Genomic_DNA"/>
</dbReference>
<dbReference type="GO" id="GO:0017000">
    <property type="term" value="P:antibiotic biosynthetic process"/>
    <property type="evidence" value="ECO:0007669"/>
    <property type="project" value="UniProtKB-KW"/>
</dbReference>
<dbReference type="InterPro" id="IPR029063">
    <property type="entry name" value="SAM-dependent_MTases_sf"/>
</dbReference>
<evidence type="ECO:0000256" key="5">
    <source>
        <dbReference type="ARBA" id="ARBA00022598"/>
    </source>
</evidence>
<dbReference type="GO" id="GO:0044550">
    <property type="term" value="P:secondary metabolite biosynthetic process"/>
    <property type="evidence" value="ECO:0007669"/>
    <property type="project" value="TreeGrafter"/>
</dbReference>
<sequence>MNRIFNILLVLKEKNITVWESEGKLNFRAPKGVNIESELKLMKQHKSEIVEFLKNESDLNKINIEPEKKYESFPLTDVQTAYLLGRKDVFDYGSVACHIYMEYEYEDLEPEKATICWNKLIQRHEMLRTVFSDNEGTQKVLETVPKFEIVYRDISEMDTMYANQYLENVRDQMGQRVYDASKWPIFDIRITKTKNNVIMHFSMEFLIADWMSMQILVSEFETIYAGKEKRLPELSLTFRDYVVFQFKQRNSLAYIEDKEYWMKRIQELPGAPSLPRIGNKQDRVYFSRWHLELAHRDWDKIKVYAKKISVTPTSVVLAAYAAVLERWSENSSFCLNLTLLNRQPLHKEIEYLVGDFTDVVILNIDWRNQKAFSEHVVEIQKQLFNDLDHRLFSGVEVMREISREFGAERALMPYVFTSAIGVSESSEIIDIKGKQNSNGISQTPQVFIDCQVADDEEGLKVNWDVRQGIFPENMVADMFRAFEEILYKLSFSFDNWEEKEIVALPKFEIDLFKKVNDTKECYDIEPLHKPVVRNFKKYSDYPAVIDSEGIVTYKELERLSFGIATELLVMGCAYQDRIAIDMEKSRHQIAAVLGVLMIGAIYVPIDTNQPHNRKRKIFEDSNVKCVILNHMADDEKNIVPVIDVTSIIQKEQYELPDPVNEINSLAYIIYTSGSTGMPKGVAMSHGAASNTIIDINRRFGISEKDRVLSLSKLSFDLSVYDIFGMLSVGGTIVLPENGKESDPSHWFDLITKNHVTIWNTVPAMMQMLSDYIAVQKNMETYPMRLALLSGDWIPVKLPGIIERQFSNIKVVSLGGATEAGIWSNYYLCEEIDDSLGSVPYGKPLSNQYFKILDKKMRMCPLYVSGELYIGGQSLADCYYNDTYTTSSHFIDYTENERLYKTGDYGYYKESGDIIFQGRRDEQVKLRGYRIELGEVEAALQKNPLVKQAAVVINKAGAEATLNAFIKLQDDAESINTFQLSNITQTQIKELYNDIFAEYEAEKIALANSILEEYVLYSILEYLKENHLTQNKKIDFSLMKQKESIKSEYHWLIKRWLDKLCECGKLVSTNEDVYELKSDNINEKVKIYRESLYSTWNNEIMPETFILYIEENLKQISGLLSGKVNPVDILYPYGEWKIVRDLYINSKVSHYINSCIEELIQNMLSYNNERTIRILEIGAGTGAVLEKISGILEKSNIEYYFSDVSSFFITTAKAKYQHPNIKFGIYNIDEDYRKQGLLPNMFDMIIAVEVVENAKNIPYTMQMLKELIAPKGWLVLSESVIEPAWILASQAFLMQEPQDDLRKNTSYLGQSDWIKLLMEIGEGDMYSWPEQGSSIDSFGIRLFAKQVKKQMPHYDLDEIKDGLKKELAGYMIPSNMQVIDSLPLTANRKIDRRVLERWSDIGQFGSNSQQEEIISDERSEEQKKIEKIFKDSLGVDAIEWNRSFYEYGADSLIIAQIAGKIMQFLNEEQGMDIPYDVILRQLLNQSTLEKFEEFVDTYGTKNADDGDDKKNNYEVIRYIESEEETACVLFHGGLGTLDNYRNLVKYLQCGEQIEVIGFAIKDSFKYCKISPENLYQAISLEYAAYIQKRGIKKVQLVGHCIGGRIAVEVARILSEKGIKIVDVVLIDSVPLMSNVPDDSYLELMFPAFLNISFKDMGLTDLSTTEIMNEMILLLEGDDKADNRLKKLLDKLKTLDETKKISMYADTLLRLYGKRIPNDMVKSMLNAFIHSSKGAKYEPEPYIGDIRLLLAKEQYFPVRNLTEKAIQFWKDICIGNLQTMTILGNHFTCIEDEKNAAMVANLILKHI</sequence>
<dbReference type="Gene3D" id="1.10.1200.10">
    <property type="entry name" value="ACP-like"/>
    <property type="match status" value="1"/>
</dbReference>
<dbReference type="PANTHER" id="PTHR45527">
    <property type="entry name" value="NONRIBOSOMAL PEPTIDE SYNTHETASE"/>
    <property type="match status" value="1"/>
</dbReference>
<dbReference type="Pfam" id="PF00501">
    <property type="entry name" value="AMP-binding"/>
    <property type="match status" value="1"/>
</dbReference>
<proteinExistence type="predicted"/>
<dbReference type="InterPro" id="IPR041464">
    <property type="entry name" value="TubC_N"/>
</dbReference>
<dbReference type="SUPFAM" id="SSF53335">
    <property type="entry name" value="S-adenosyl-L-methionine-dependent methyltransferases"/>
    <property type="match status" value="1"/>
</dbReference>
<dbReference type="GO" id="GO:0043041">
    <property type="term" value="P:amino acid activation for nonribosomal peptide biosynthetic process"/>
    <property type="evidence" value="ECO:0007669"/>
    <property type="project" value="TreeGrafter"/>
</dbReference>
<dbReference type="PANTHER" id="PTHR45527:SF10">
    <property type="entry name" value="PYOCHELIN SYNTHASE PCHF"/>
    <property type="match status" value="1"/>
</dbReference>
<protein>
    <submittedName>
        <fullName evidence="8">Phenyloxazoline synthase MbtB</fullName>
        <ecNumber evidence="8">6.3.2.-</ecNumber>
    </submittedName>
</protein>
<dbReference type="InterPro" id="IPR045851">
    <property type="entry name" value="AMP-bd_C_sf"/>
</dbReference>
<dbReference type="OrthoDB" id="9778383at2"/>
<feature type="domain" description="Carrier" evidence="7">
    <location>
        <begin position="1415"/>
        <end position="1498"/>
    </location>
</feature>
<dbReference type="PROSITE" id="PS00012">
    <property type="entry name" value="PHOSPHOPANTETHEINE"/>
    <property type="match status" value="1"/>
</dbReference>
<dbReference type="RefSeq" id="WP_055153161.1">
    <property type="nucleotide sequence ID" value="NZ_CZAW01000052.1"/>
</dbReference>
<keyword evidence="6" id="KW-0045">Antibiotic biosynthesis</keyword>
<dbReference type="SUPFAM" id="SSF47336">
    <property type="entry name" value="ACP-like"/>
    <property type="match status" value="1"/>
</dbReference>
<dbReference type="Gene3D" id="3.40.50.1820">
    <property type="entry name" value="alpha/beta hydrolase"/>
    <property type="match status" value="1"/>
</dbReference>
<dbReference type="Pfam" id="PF00975">
    <property type="entry name" value="Thioesterase"/>
    <property type="match status" value="1"/>
</dbReference>
<dbReference type="InterPro" id="IPR009081">
    <property type="entry name" value="PP-bd_ACP"/>
</dbReference>
<evidence type="ECO:0000256" key="2">
    <source>
        <dbReference type="ARBA" id="ARBA00004924"/>
    </source>
</evidence>
<dbReference type="SUPFAM" id="SSF52777">
    <property type="entry name" value="CoA-dependent acyltransferases"/>
    <property type="match status" value="2"/>
</dbReference>
<name>A0A174SMB2_9FIRM</name>
<dbReference type="InterPro" id="IPR042099">
    <property type="entry name" value="ANL_N_sf"/>
</dbReference>
<gene>
    <name evidence="8" type="primary">mbtB_1</name>
    <name evidence="8" type="ORF">ERS852523_03485</name>
</gene>
<dbReference type="FunFam" id="3.30.559.30:FF:000006">
    <property type="entry name" value="Yersiniabactin polyketide/non-ribosomal peptide synthetase"/>
    <property type="match status" value="1"/>
</dbReference>
<dbReference type="InterPro" id="IPR057737">
    <property type="entry name" value="Condensation_MtbB-like"/>
</dbReference>
<organism evidence="8 9">
    <name type="scientific">Blautia wexlerae</name>
    <dbReference type="NCBI Taxonomy" id="418240"/>
    <lineage>
        <taxon>Bacteria</taxon>
        <taxon>Bacillati</taxon>
        <taxon>Bacillota</taxon>
        <taxon>Clostridia</taxon>
        <taxon>Lachnospirales</taxon>
        <taxon>Lachnospiraceae</taxon>
        <taxon>Blautia</taxon>
    </lineage>
</organism>
<dbReference type="Pfam" id="PF18563">
    <property type="entry name" value="TubC_N"/>
    <property type="match status" value="1"/>
</dbReference>
<evidence type="ECO:0000256" key="1">
    <source>
        <dbReference type="ARBA" id="ARBA00001957"/>
    </source>
</evidence>
<keyword evidence="3" id="KW-0596">Phosphopantetheine</keyword>
<dbReference type="NCBIfam" id="TIGR01733">
    <property type="entry name" value="AA-adenyl-dom"/>
    <property type="match status" value="1"/>
</dbReference>
<dbReference type="Gene3D" id="3.40.50.12780">
    <property type="entry name" value="N-terminal domain of ligase-like"/>
    <property type="match status" value="1"/>
</dbReference>
<comment type="cofactor">
    <cofactor evidence="1">
        <name>pantetheine 4'-phosphate</name>
        <dbReference type="ChEBI" id="CHEBI:47942"/>
    </cofactor>
</comment>
<evidence type="ECO:0000256" key="6">
    <source>
        <dbReference type="ARBA" id="ARBA00023194"/>
    </source>
</evidence>
<dbReference type="Gene3D" id="3.40.50.150">
    <property type="entry name" value="Vaccinia Virus protein VP39"/>
    <property type="match status" value="1"/>
</dbReference>
<dbReference type="EC" id="6.3.2.-" evidence="8"/>
<reference evidence="8 9" key="1">
    <citation type="submission" date="2015-09" db="EMBL/GenBank/DDBJ databases">
        <authorList>
            <consortium name="Pathogen Informatics"/>
        </authorList>
    </citation>
    <scope>NUCLEOTIDE SEQUENCE [LARGE SCALE GENOMIC DNA]</scope>
    <source>
        <strain evidence="8 9">2789STDY5834911</strain>
    </source>
</reference>
<evidence type="ECO:0000259" key="7">
    <source>
        <dbReference type="PROSITE" id="PS50075"/>
    </source>
</evidence>
<dbReference type="Gene3D" id="3.30.559.10">
    <property type="entry name" value="Chloramphenicol acetyltransferase-like domain"/>
    <property type="match status" value="1"/>
</dbReference>
<dbReference type="CDD" id="cd19535">
    <property type="entry name" value="Cyc_NRPS"/>
    <property type="match status" value="1"/>
</dbReference>
<dbReference type="FunFam" id="3.30.559.10:FF:000023">
    <property type="entry name" value="Non-ribosomal peptide synthetase"/>
    <property type="match status" value="1"/>
</dbReference>
<dbReference type="InterPro" id="IPR001242">
    <property type="entry name" value="Condensation_dom"/>
</dbReference>
<dbReference type="InterPro" id="IPR010071">
    <property type="entry name" value="AA_adenyl_dom"/>
</dbReference>
<dbReference type="CDD" id="cd02440">
    <property type="entry name" value="AdoMet_MTases"/>
    <property type="match status" value="1"/>
</dbReference>
<dbReference type="Gene3D" id="3.30.300.30">
    <property type="match status" value="2"/>
</dbReference>
<dbReference type="PROSITE" id="PS50075">
    <property type="entry name" value="CARRIER"/>
    <property type="match status" value="1"/>
</dbReference>
<dbReference type="GO" id="GO:0016874">
    <property type="term" value="F:ligase activity"/>
    <property type="evidence" value="ECO:0007669"/>
    <property type="project" value="UniProtKB-KW"/>
</dbReference>
<evidence type="ECO:0000313" key="9">
    <source>
        <dbReference type="Proteomes" id="UP000095712"/>
    </source>
</evidence>
<dbReference type="GO" id="GO:0031177">
    <property type="term" value="F:phosphopantetheine binding"/>
    <property type="evidence" value="ECO:0007669"/>
    <property type="project" value="TreeGrafter"/>
</dbReference>
<dbReference type="Pfam" id="PF00550">
    <property type="entry name" value="PP-binding"/>
    <property type="match status" value="1"/>
</dbReference>
<dbReference type="Pfam" id="PF00668">
    <property type="entry name" value="Condensation"/>
    <property type="match status" value="1"/>
</dbReference>
<dbReference type="InterPro" id="IPR029058">
    <property type="entry name" value="AB_hydrolase_fold"/>
</dbReference>
<keyword evidence="4" id="KW-0597">Phosphoprotein</keyword>
<dbReference type="Gene3D" id="3.30.559.30">
    <property type="entry name" value="Nonribosomal peptide synthetase, condensation domain"/>
    <property type="match status" value="1"/>
</dbReference>
<dbReference type="InterPro" id="IPR036736">
    <property type="entry name" value="ACP-like_sf"/>
</dbReference>
<keyword evidence="5 8" id="KW-0436">Ligase</keyword>
<dbReference type="GO" id="GO:0008610">
    <property type="term" value="P:lipid biosynthetic process"/>
    <property type="evidence" value="ECO:0007669"/>
    <property type="project" value="UniProtKB-ARBA"/>
</dbReference>
<dbReference type="InterPro" id="IPR044894">
    <property type="entry name" value="TubC_N_sf"/>
</dbReference>
<comment type="pathway">
    <text evidence="2">Siderophore biosynthesis.</text>
</comment>
<dbReference type="SUPFAM" id="SSF56801">
    <property type="entry name" value="Acetyl-CoA synthetase-like"/>
    <property type="match status" value="2"/>
</dbReference>
<dbReference type="PROSITE" id="PS00455">
    <property type="entry name" value="AMP_BINDING"/>
    <property type="match status" value="1"/>
</dbReference>
<accession>A0A174SMB2</accession>